<reference evidence="18" key="1">
    <citation type="journal article" date="2021" name="ISME J.">
        <title>Evolutionary origin and ecological implication of a unique nif island in free-living Bradyrhizobium lineages.</title>
        <authorList>
            <person name="Tao J."/>
        </authorList>
    </citation>
    <scope>NUCLEOTIDE SEQUENCE [LARGE SCALE GENOMIC DNA]</scope>
    <source>
        <strain evidence="18">SZCCT0434</strain>
    </source>
</reference>
<keyword evidence="8" id="KW-0625">Polysaccharide transport</keyword>
<sequence>MSLVLLSSAGCSIMPMSGPEDHVIKSEITRSGPEYGLVKLTPTVVDILKEYGPGAIAGSFPDNRPPPSIKFGIGDVVAVSIFEAAAGGLFIPAEAGVRPGNFVALPNQNVDSAGFITVPYAGAIKAAGRTPSEIQSDIVKAIGNRAIEPQVVVSLITQNTSLISVLGEVNAPTRLTANAAGERIMDVISRAGGIKGQGWETWVTLERNGKRATVPFGALVYSPANNVWVHPGDTIYVYREPQIFLAFGASGSQGQFPFDMWKISLTQAMAKAGGLLDAQAEPSGVYVYRREPRELAERLGVDCSKYVGPTVPIVYNADFRDPAAYFLASKFDMRDKDVVFAANAATVDTAKFLQFVRVVIATANDTEVATQNAQLIRIYSRQ</sequence>
<evidence type="ECO:0000313" key="17">
    <source>
        <dbReference type="EMBL" id="MBR0797171.1"/>
    </source>
</evidence>
<keyword evidence="14" id="KW-0449">Lipoprotein</keyword>
<evidence type="ECO:0000256" key="7">
    <source>
        <dbReference type="ARBA" id="ARBA00022729"/>
    </source>
</evidence>
<evidence type="ECO:0000313" key="18">
    <source>
        <dbReference type="Proteomes" id="UP001315278"/>
    </source>
</evidence>
<evidence type="ECO:0000256" key="5">
    <source>
        <dbReference type="ARBA" id="ARBA00022597"/>
    </source>
</evidence>
<organism evidence="17 18">
    <name type="scientific">Bradyrhizobium jicamae</name>
    <dbReference type="NCBI Taxonomy" id="280332"/>
    <lineage>
        <taxon>Bacteria</taxon>
        <taxon>Pseudomonadati</taxon>
        <taxon>Pseudomonadota</taxon>
        <taxon>Alphaproteobacteria</taxon>
        <taxon>Hyphomicrobiales</taxon>
        <taxon>Nitrobacteraceae</taxon>
        <taxon>Bradyrhizobium</taxon>
    </lineage>
</organism>
<dbReference type="PANTHER" id="PTHR33619">
    <property type="entry name" value="POLYSACCHARIDE EXPORT PROTEIN GFCE-RELATED"/>
    <property type="match status" value="1"/>
</dbReference>
<gene>
    <name evidence="17" type="ORF">JQ615_17400</name>
</gene>
<evidence type="ECO:0000256" key="8">
    <source>
        <dbReference type="ARBA" id="ARBA00023047"/>
    </source>
</evidence>
<keyword evidence="10" id="KW-0626">Porin</keyword>
<dbReference type="InterPro" id="IPR003715">
    <property type="entry name" value="Poly_export_N"/>
</dbReference>
<keyword evidence="6" id="KW-0812">Transmembrane</keyword>
<proteinExistence type="inferred from homology"/>
<dbReference type="PANTHER" id="PTHR33619:SF3">
    <property type="entry name" value="POLYSACCHARIDE EXPORT PROTEIN GFCE-RELATED"/>
    <property type="match status" value="1"/>
</dbReference>
<comment type="similarity">
    <text evidence="2">Belongs to the BexD/CtrA/VexA family.</text>
</comment>
<comment type="caution">
    <text evidence="17">The sequence shown here is derived from an EMBL/GenBank/DDBJ whole genome shotgun (WGS) entry which is preliminary data.</text>
</comment>
<dbReference type="Pfam" id="PF02563">
    <property type="entry name" value="Poly_export"/>
    <property type="match status" value="1"/>
</dbReference>
<dbReference type="Gene3D" id="3.30.1950.10">
    <property type="entry name" value="wza like domain"/>
    <property type="match status" value="1"/>
</dbReference>
<evidence type="ECO:0000256" key="12">
    <source>
        <dbReference type="ARBA" id="ARBA00023139"/>
    </source>
</evidence>
<feature type="domain" description="Polysaccharide export protein N-terminal" evidence="15">
    <location>
        <begin position="65"/>
        <end position="155"/>
    </location>
</feature>
<accession>A0ABS5FK85</accession>
<protein>
    <submittedName>
        <fullName evidence="17">Polysaccharide export protein</fullName>
    </submittedName>
</protein>
<evidence type="ECO:0000259" key="15">
    <source>
        <dbReference type="Pfam" id="PF02563"/>
    </source>
</evidence>
<evidence type="ECO:0000256" key="6">
    <source>
        <dbReference type="ARBA" id="ARBA00022692"/>
    </source>
</evidence>
<evidence type="ECO:0000256" key="11">
    <source>
        <dbReference type="ARBA" id="ARBA00023136"/>
    </source>
</evidence>
<dbReference type="Proteomes" id="UP001315278">
    <property type="component" value="Unassembled WGS sequence"/>
</dbReference>
<name>A0ABS5FK85_9BRAD</name>
<keyword evidence="7" id="KW-0732">Signal</keyword>
<evidence type="ECO:0000256" key="9">
    <source>
        <dbReference type="ARBA" id="ARBA00023065"/>
    </source>
</evidence>
<evidence type="ECO:0000256" key="1">
    <source>
        <dbReference type="ARBA" id="ARBA00004571"/>
    </source>
</evidence>
<comment type="subcellular location">
    <subcellularLocation>
        <location evidence="1">Cell outer membrane</location>
        <topology evidence="1">Multi-pass membrane protein</topology>
    </subcellularLocation>
</comment>
<keyword evidence="5" id="KW-0762">Sugar transport</keyword>
<dbReference type="Pfam" id="PF22461">
    <property type="entry name" value="SLBB_2"/>
    <property type="match status" value="1"/>
</dbReference>
<evidence type="ECO:0000256" key="2">
    <source>
        <dbReference type="ARBA" id="ARBA00009450"/>
    </source>
</evidence>
<dbReference type="InterPro" id="IPR054765">
    <property type="entry name" value="SLBB_dom"/>
</dbReference>
<keyword evidence="3" id="KW-0813">Transport</keyword>
<keyword evidence="12" id="KW-0564">Palmitate</keyword>
<evidence type="ECO:0000256" key="4">
    <source>
        <dbReference type="ARBA" id="ARBA00022452"/>
    </source>
</evidence>
<evidence type="ECO:0000256" key="13">
    <source>
        <dbReference type="ARBA" id="ARBA00023237"/>
    </source>
</evidence>
<dbReference type="EMBL" id="JAFCJH010000016">
    <property type="protein sequence ID" value="MBR0797171.1"/>
    <property type="molecule type" value="Genomic_DNA"/>
</dbReference>
<dbReference type="InterPro" id="IPR049712">
    <property type="entry name" value="Poly_export"/>
</dbReference>
<keyword evidence="13" id="KW-0998">Cell outer membrane</keyword>
<evidence type="ECO:0000256" key="10">
    <source>
        <dbReference type="ARBA" id="ARBA00023114"/>
    </source>
</evidence>
<evidence type="ECO:0000256" key="3">
    <source>
        <dbReference type="ARBA" id="ARBA00022448"/>
    </source>
</evidence>
<dbReference type="Gene3D" id="3.10.560.10">
    <property type="entry name" value="Outer membrane lipoprotein wza domain like"/>
    <property type="match status" value="2"/>
</dbReference>
<keyword evidence="9" id="KW-0406">Ion transport</keyword>
<evidence type="ECO:0000259" key="16">
    <source>
        <dbReference type="Pfam" id="PF22461"/>
    </source>
</evidence>
<keyword evidence="11" id="KW-0472">Membrane</keyword>
<feature type="domain" description="SLBB" evidence="16">
    <location>
        <begin position="162"/>
        <end position="237"/>
    </location>
</feature>
<keyword evidence="18" id="KW-1185">Reference proteome</keyword>
<keyword evidence="4" id="KW-1134">Transmembrane beta strand</keyword>
<evidence type="ECO:0000256" key="14">
    <source>
        <dbReference type="ARBA" id="ARBA00023288"/>
    </source>
</evidence>